<dbReference type="Proteomes" id="UP000029227">
    <property type="component" value="Unassembled WGS sequence"/>
</dbReference>
<protein>
    <submittedName>
        <fullName evidence="1">Branched-chain alpha-keto acid dehydrogenase</fullName>
        <ecNumber evidence="1">1.2.4.4</ecNumber>
    </submittedName>
</protein>
<dbReference type="eggNOG" id="COG1071">
    <property type="taxonomic scope" value="Bacteria"/>
</dbReference>
<dbReference type="EC" id="1.2.4.4" evidence="1"/>
<comment type="caution">
    <text evidence="1">The sequence shown here is derived from an EMBL/GenBank/DDBJ whole genome shotgun (WGS) entry which is preliminary data.</text>
</comment>
<gene>
    <name evidence="1" type="ORF">JCM19237_5749</name>
</gene>
<dbReference type="GO" id="GO:0003863">
    <property type="term" value="F:branched-chain 2-oxo acid dehydrogenase activity"/>
    <property type="evidence" value="ECO:0007669"/>
    <property type="project" value="UniProtKB-EC"/>
</dbReference>
<dbReference type="STRING" id="754436.JCM19237_5749"/>
<dbReference type="AlphaFoldDB" id="A0A090QIU9"/>
<proteinExistence type="predicted"/>
<organism evidence="1 2">
    <name type="scientific">Photobacterium aphoticum</name>
    <dbReference type="NCBI Taxonomy" id="754436"/>
    <lineage>
        <taxon>Bacteria</taxon>
        <taxon>Pseudomonadati</taxon>
        <taxon>Pseudomonadota</taxon>
        <taxon>Gammaproteobacteria</taxon>
        <taxon>Vibrionales</taxon>
        <taxon>Vibrionaceae</taxon>
        <taxon>Photobacterium</taxon>
    </lineage>
</organism>
<evidence type="ECO:0000313" key="1">
    <source>
        <dbReference type="EMBL" id="GAL02856.1"/>
    </source>
</evidence>
<dbReference type="Gene3D" id="3.40.50.970">
    <property type="match status" value="1"/>
</dbReference>
<dbReference type="SUPFAM" id="SSF52518">
    <property type="entry name" value="Thiamin diphosphate-binding fold (THDP-binding)"/>
    <property type="match status" value="1"/>
</dbReference>
<reference evidence="1 2" key="1">
    <citation type="journal article" date="2014" name="Genome Announc.">
        <title>Draft Genome Sequences of Two Vibrionaceae Species, Vibrio ponticus C121 and Photobacterium aphoticum C119, Isolated as Coral Reef Microbiota.</title>
        <authorList>
            <person name="Al-saari N."/>
            <person name="Meirelles P.M."/>
            <person name="Mino S."/>
            <person name="Suda W."/>
            <person name="Oshima K."/>
            <person name="Hattori M."/>
            <person name="Ohkuma M."/>
            <person name="Thompson F.L."/>
            <person name="Gomez-Gil B."/>
            <person name="Sawabe T."/>
            <person name="Sawabe T."/>
        </authorList>
    </citation>
    <scope>NUCLEOTIDE SEQUENCE [LARGE SCALE GENOMIC DNA]</scope>
    <source>
        <strain evidence="1 2">JCM 19237</strain>
    </source>
</reference>
<dbReference type="InterPro" id="IPR029061">
    <property type="entry name" value="THDP-binding"/>
</dbReference>
<accession>A0A090QIU9</accession>
<dbReference type="EMBL" id="BBMN01000001">
    <property type="protein sequence ID" value="GAL02856.1"/>
    <property type="molecule type" value="Genomic_DNA"/>
</dbReference>
<keyword evidence="1" id="KW-0560">Oxidoreductase</keyword>
<evidence type="ECO:0000313" key="2">
    <source>
        <dbReference type="Proteomes" id="UP000029227"/>
    </source>
</evidence>
<sequence length="123" mass="13529">MNVQAMPMHRFIDHHGQLVRPLPPWASLSLLAACYQDMVLTRTYDNKAVALQRTGKLGTYPSHLAQKPWASPLGERYSPAMCLFLITAICLQCGHVVSPSRKTCSIGAVTNVAVTFPPMKPLP</sequence>
<name>A0A090QIU9_9GAMM</name>